<dbReference type="SMART" id="SM01111">
    <property type="entry name" value="CVNH"/>
    <property type="match status" value="1"/>
</dbReference>
<sequence>MALRGFNTSSDTITLKGNHILCSRCKRPDGSWGFSELDLNDCLGNNNGKFVWGGGSFADSAAQVHLALEGADARPMLHAQLNDRHGSVQSASVNLAECIQNEAGGLEYMHC</sequence>
<dbReference type="Gene3D" id="2.30.60.10">
    <property type="entry name" value="Cyanovirin-N"/>
    <property type="match status" value="1"/>
</dbReference>
<reference evidence="2 3" key="1">
    <citation type="journal article" date="2008" name="PLoS Genet.">
        <title>Genomic islands in the pathogenic filamentous fungus Aspergillus fumigatus.</title>
        <authorList>
            <person name="Fedorova N.D."/>
            <person name="Khaldi N."/>
            <person name="Joardar V.S."/>
            <person name="Maiti R."/>
            <person name="Amedeo P."/>
            <person name="Anderson M.J."/>
            <person name="Crabtree J."/>
            <person name="Silva J.C."/>
            <person name="Badger J.H."/>
            <person name="Albarraq A."/>
            <person name="Angiuoli S."/>
            <person name="Bussey H."/>
            <person name="Bowyer P."/>
            <person name="Cotty P.J."/>
            <person name="Dyer P.S."/>
            <person name="Egan A."/>
            <person name="Galens K."/>
            <person name="Fraser-Liggett C.M."/>
            <person name="Haas B.J."/>
            <person name="Inman J.M."/>
            <person name="Kent R."/>
            <person name="Lemieux S."/>
            <person name="Malavazi I."/>
            <person name="Orvis J."/>
            <person name="Roemer T."/>
            <person name="Ronning C.M."/>
            <person name="Sundaram J.P."/>
            <person name="Sutton G."/>
            <person name="Turner G."/>
            <person name="Venter J.C."/>
            <person name="White O.R."/>
            <person name="Whitty B.R."/>
            <person name="Youngman P."/>
            <person name="Wolfe K.H."/>
            <person name="Goldman G.H."/>
            <person name="Wortman J.R."/>
            <person name="Jiang B."/>
            <person name="Denning D.W."/>
            <person name="Nierman W.C."/>
        </authorList>
    </citation>
    <scope>NUCLEOTIDE SEQUENCE [LARGE SCALE GENOMIC DNA]</scope>
    <source>
        <strain evidence="3">ATCC 1007 / CBS 513.65 / DSM 816 / NCTC 3887 / NRRL 1</strain>
    </source>
</reference>
<dbReference type="OMA" id="ECIQNEA"/>
<proteinExistence type="predicted"/>
<accession>A1CFK1</accession>
<dbReference type="Pfam" id="PF08881">
    <property type="entry name" value="CVNH"/>
    <property type="match status" value="1"/>
</dbReference>
<dbReference type="STRING" id="344612.A1CFK1"/>
<evidence type="ECO:0000313" key="3">
    <source>
        <dbReference type="Proteomes" id="UP000006701"/>
    </source>
</evidence>
<feature type="domain" description="Cyanovirin-N" evidence="1">
    <location>
        <begin position="5"/>
        <end position="108"/>
    </location>
</feature>
<dbReference type="VEuPathDB" id="FungiDB:ACLA_093490"/>
<protein>
    <submittedName>
        <fullName evidence="2">Cyanovirin-N family protein</fullName>
    </submittedName>
</protein>
<dbReference type="KEGG" id="act:ACLA_093490"/>
<dbReference type="OrthoDB" id="2441380at2759"/>
<dbReference type="InterPro" id="IPR036673">
    <property type="entry name" value="Cyanovirin-N_sf"/>
</dbReference>
<gene>
    <name evidence="2" type="ORF">ACLA_093490</name>
</gene>
<organism evidence="2 3">
    <name type="scientific">Aspergillus clavatus (strain ATCC 1007 / CBS 513.65 / DSM 816 / NCTC 3887 / NRRL 1 / QM 1276 / 107)</name>
    <dbReference type="NCBI Taxonomy" id="344612"/>
    <lineage>
        <taxon>Eukaryota</taxon>
        <taxon>Fungi</taxon>
        <taxon>Dikarya</taxon>
        <taxon>Ascomycota</taxon>
        <taxon>Pezizomycotina</taxon>
        <taxon>Eurotiomycetes</taxon>
        <taxon>Eurotiomycetidae</taxon>
        <taxon>Eurotiales</taxon>
        <taxon>Aspergillaceae</taxon>
        <taxon>Aspergillus</taxon>
        <taxon>Aspergillus subgen. Fumigati</taxon>
    </lineage>
</organism>
<dbReference type="RefSeq" id="XP_001273076.1">
    <property type="nucleotide sequence ID" value="XM_001273075.1"/>
</dbReference>
<name>A1CFK1_ASPCL</name>
<dbReference type="EMBL" id="DS027052">
    <property type="protein sequence ID" value="EAW11650.1"/>
    <property type="molecule type" value="Genomic_DNA"/>
</dbReference>
<dbReference type="HOGENOM" id="CLU_144945_0_0_1"/>
<dbReference type="PANTHER" id="PTHR42076">
    <property type="entry name" value="CYANOVIRIN-N HOMOLOG"/>
    <property type="match status" value="1"/>
</dbReference>
<dbReference type="GeneID" id="4704912"/>
<dbReference type="AlphaFoldDB" id="A1CFK1"/>
<dbReference type="Proteomes" id="UP000006701">
    <property type="component" value="Unassembled WGS sequence"/>
</dbReference>
<dbReference type="PANTHER" id="PTHR42076:SF1">
    <property type="entry name" value="CYANOVIRIN-N DOMAIN-CONTAINING PROTEIN"/>
    <property type="match status" value="1"/>
</dbReference>
<keyword evidence="3" id="KW-1185">Reference proteome</keyword>
<dbReference type="InterPro" id="IPR011058">
    <property type="entry name" value="Cyanovirin-N"/>
</dbReference>
<evidence type="ECO:0000259" key="1">
    <source>
        <dbReference type="SMART" id="SM01111"/>
    </source>
</evidence>
<dbReference type="SUPFAM" id="SSF51322">
    <property type="entry name" value="Cyanovirin-N"/>
    <property type="match status" value="1"/>
</dbReference>
<evidence type="ECO:0000313" key="2">
    <source>
        <dbReference type="EMBL" id="EAW11650.1"/>
    </source>
</evidence>